<dbReference type="PANTHER" id="PTHR24291:SF50">
    <property type="entry name" value="BIFUNCTIONAL ALBAFLAVENONE MONOOXYGENASE_TERPENE SYNTHASE"/>
    <property type="match status" value="1"/>
</dbReference>
<keyword evidence="5" id="KW-0408">Iron</keyword>
<gene>
    <name evidence="8" type="ORF">UFOPK3444_00351</name>
</gene>
<proteinExistence type="inferred from homology"/>
<evidence type="ECO:0000256" key="5">
    <source>
        <dbReference type="ARBA" id="ARBA00023004"/>
    </source>
</evidence>
<dbReference type="PRINTS" id="PR00385">
    <property type="entry name" value="P450"/>
</dbReference>
<dbReference type="Pfam" id="PF00067">
    <property type="entry name" value="p450"/>
    <property type="match status" value="1"/>
</dbReference>
<dbReference type="CDD" id="cd11053">
    <property type="entry name" value="CYP110-like"/>
    <property type="match status" value="1"/>
</dbReference>
<sequence>MSATPLKRTRPDTSKPESPAPLSFSPISRLMREFRAERDKDCAYPPGDMRPSLKRTLGFQRDPLSHLLEGYEKFGPVFTLRLMSVPVVFMLGPEANHFVLVSDAEKFSWREGSLGDLTPLLGDGLLTTDGRYHRRGRQIMLPAFHRDRIAMAGNVMLEEIETAVGGWEQDEQIDIYDWTRHLALRIAMRALFGFDPDGREGRTASDFEAALAYYSNDYFRQMLRGPGSPFNRLTKASARLDELILGEIADRRSASTTANQNSGDLLGMLLAATDAEDGSGLSAREIRDQVMTLLFAGHDTTTSTVTFLFHELAKNPEALVPLLEEQSAVLGNRPLTPADLTGEALPKLEMVVDEILRLYPPAWIGPRRVTEQFEFNGIKVPKGVPLSYSSWASHHLPDVWPDPEEFRPERFSKENKPLIPKGAYVPFGGGSRTCIGMRFGQMEVRAIATTILRRWRLEGQADGSVEIRQMPTLSPRDGMPMMVRARGAHSSANSQG</sequence>
<dbReference type="InterPro" id="IPR050196">
    <property type="entry name" value="Cytochrome_P450_Monoox"/>
</dbReference>
<evidence type="ECO:0000256" key="3">
    <source>
        <dbReference type="ARBA" id="ARBA00022723"/>
    </source>
</evidence>
<dbReference type="GO" id="GO:0016705">
    <property type="term" value="F:oxidoreductase activity, acting on paired donors, with incorporation or reduction of molecular oxygen"/>
    <property type="evidence" value="ECO:0007669"/>
    <property type="project" value="InterPro"/>
</dbReference>
<keyword evidence="2" id="KW-0349">Heme</keyword>
<dbReference type="SUPFAM" id="SSF48264">
    <property type="entry name" value="Cytochrome P450"/>
    <property type="match status" value="1"/>
</dbReference>
<dbReference type="InterPro" id="IPR002401">
    <property type="entry name" value="Cyt_P450_E_grp-I"/>
</dbReference>
<dbReference type="EMBL" id="CAFBLU010000004">
    <property type="protein sequence ID" value="CAB4864179.1"/>
    <property type="molecule type" value="Genomic_DNA"/>
</dbReference>
<comment type="similarity">
    <text evidence="1">Belongs to the cytochrome P450 family.</text>
</comment>
<dbReference type="InterPro" id="IPR017972">
    <property type="entry name" value="Cyt_P450_CS"/>
</dbReference>
<protein>
    <submittedName>
        <fullName evidence="8">Unannotated protein</fullName>
    </submittedName>
</protein>
<evidence type="ECO:0000256" key="6">
    <source>
        <dbReference type="ARBA" id="ARBA00023033"/>
    </source>
</evidence>
<evidence type="ECO:0000256" key="2">
    <source>
        <dbReference type="ARBA" id="ARBA00022617"/>
    </source>
</evidence>
<evidence type="ECO:0000313" key="8">
    <source>
        <dbReference type="EMBL" id="CAB4864179.1"/>
    </source>
</evidence>
<dbReference type="InterPro" id="IPR001128">
    <property type="entry name" value="Cyt_P450"/>
</dbReference>
<keyword evidence="4" id="KW-0560">Oxidoreductase</keyword>
<keyword evidence="3" id="KW-0479">Metal-binding</keyword>
<dbReference type="PANTHER" id="PTHR24291">
    <property type="entry name" value="CYTOCHROME P450 FAMILY 4"/>
    <property type="match status" value="1"/>
</dbReference>
<dbReference type="GO" id="GO:0004497">
    <property type="term" value="F:monooxygenase activity"/>
    <property type="evidence" value="ECO:0007669"/>
    <property type="project" value="UniProtKB-KW"/>
</dbReference>
<feature type="region of interest" description="Disordered" evidence="7">
    <location>
        <begin position="1"/>
        <end position="24"/>
    </location>
</feature>
<organism evidence="8">
    <name type="scientific">freshwater metagenome</name>
    <dbReference type="NCBI Taxonomy" id="449393"/>
    <lineage>
        <taxon>unclassified sequences</taxon>
        <taxon>metagenomes</taxon>
        <taxon>ecological metagenomes</taxon>
    </lineage>
</organism>
<reference evidence="8" key="1">
    <citation type="submission" date="2020-05" db="EMBL/GenBank/DDBJ databases">
        <authorList>
            <person name="Chiriac C."/>
            <person name="Salcher M."/>
            <person name="Ghai R."/>
            <person name="Kavagutti S V."/>
        </authorList>
    </citation>
    <scope>NUCLEOTIDE SEQUENCE</scope>
</reference>
<dbReference type="GO" id="GO:0005506">
    <property type="term" value="F:iron ion binding"/>
    <property type="evidence" value="ECO:0007669"/>
    <property type="project" value="InterPro"/>
</dbReference>
<dbReference type="PROSITE" id="PS00086">
    <property type="entry name" value="CYTOCHROME_P450"/>
    <property type="match status" value="1"/>
</dbReference>
<name>A0A6J7D6S8_9ZZZZ</name>
<evidence type="ECO:0000256" key="4">
    <source>
        <dbReference type="ARBA" id="ARBA00023002"/>
    </source>
</evidence>
<dbReference type="PRINTS" id="PR00463">
    <property type="entry name" value="EP450I"/>
</dbReference>
<dbReference type="GO" id="GO:0020037">
    <property type="term" value="F:heme binding"/>
    <property type="evidence" value="ECO:0007669"/>
    <property type="project" value="InterPro"/>
</dbReference>
<evidence type="ECO:0000256" key="1">
    <source>
        <dbReference type="ARBA" id="ARBA00010617"/>
    </source>
</evidence>
<evidence type="ECO:0000256" key="7">
    <source>
        <dbReference type="SAM" id="MobiDB-lite"/>
    </source>
</evidence>
<dbReference type="InterPro" id="IPR036396">
    <property type="entry name" value="Cyt_P450_sf"/>
</dbReference>
<keyword evidence="6" id="KW-0503">Monooxygenase</keyword>
<accession>A0A6J7D6S8</accession>
<dbReference type="AlphaFoldDB" id="A0A6J7D6S8"/>
<dbReference type="Gene3D" id="1.10.630.10">
    <property type="entry name" value="Cytochrome P450"/>
    <property type="match status" value="1"/>
</dbReference>